<keyword evidence="2" id="KW-0812">Transmembrane</keyword>
<dbReference type="Proteomes" id="UP000265614">
    <property type="component" value="Unassembled WGS sequence"/>
</dbReference>
<gene>
    <name evidence="3" type="ORF">D5H78_00225</name>
</gene>
<evidence type="ECO:0000256" key="1">
    <source>
        <dbReference type="SAM" id="MobiDB-lite"/>
    </source>
</evidence>
<evidence type="ECO:0000313" key="3">
    <source>
        <dbReference type="EMBL" id="RJK97512.1"/>
    </source>
</evidence>
<evidence type="ECO:0000256" key="2">
    <source>
        <dbReference type="SAM" id="Phobius"/>
    </source>
</evidence>
<feature type="region of interest" description="Disordered" evidence="1">
    <location>
        <begin position="1"/>
        <end position="20"/>
    </location>
</feature>
<reference evidence="3 4" key="1">
    <citation type="submission" date="2018-09" db="EMBL/GenBank/DDBJ databases">
        <title>YIM 75000 draft genome.</title>
        <authorList>
            <person name="Tang S."/>
            <person name="Feng Y."/>
        </authorList>
    </citation>
    <scope>NUCLEOTIDE SEQUENCE [LARGE SCALE GENOMIC DNA]</scope>
    <source>
        <strain evidence="3 4">YIM 75000</strain>
    </source>
</reference>
<keyword evidence="2" id="KW-1133">Transmembrane helix</keyword>
<organism evidence="3 4">
    <name type="scientific">Vallicoccus soli</name>
    <dbReference type="NCBI Taxonomy" id="2339232"/>
    <lineage>
        <taxon>Bacteria</taxon>
        <taxon>Bacillati</taxon>
        <taxon>Actinomycetota</taxon>
        <taxon>Actinomycetes</taxon>
        <taxon>Motilibacterales</taxon>
        <taxon>Vallicoccaceae</taxon>
        <taxon>Vallicoccus</taxon>
    </lineage>
</organism>
<accession>A0A3A3Z2A3</accession>
<name>A0A3A3Z2A3_9ACTN</name>
<keyword evidence="4" id="KW-1185">Reference proteome</keyword>
<protein>
    <submittedName>
        <fullName evidence="3">Uncharacterized protein</fullName>
    </submittedName>
</protein>
<comment type="caution">
    <text evidence="3">The sequence shown here is derived from an EMBL/GenBank/DDBJ whole genome shotgun (WGS) entry which is preliminary data.</text>
</comment>
<evidence type="ECO:0000313" key="4">
    <source>
        <dbReference type="Proteomes" id="UP000265614"/>
    </source>
</evidence>
<feature type="transmembrane region" description="Helical" evidence="2">
    <location>
        <begin position="127"/>
        <end position="148"/>
    </location>
</feature>
<sequence length="149" mass="15386">MARPGRRTYPAAVPREGPRHDGDAHLLLAAHVHALAQLPYGALLARSGSAVRELVDGLDGTAYVRCTRVVRERRGGEEQVRLVVDVAPPGGAAVAEEVLVATPDGRVRSAWSRPGAASRRSPDAAPVGLLAAGAVLAVLLAVTLLVALG</sequence>
<keyword evidence="2" id="KW-0472">Membrane</keyword>
<dbReference type="AlphaFoldDB" id="A0A3A3Z2A3"/>
<dbReference type="EMBL" id="QZEZ01000001">
    <property type="protein sequence ID" value="RJK97512.1"/>
    <property type="molecule type" value="Genomic_DNA"/>
</dbReference>
<proteinExistence type="predicted"/>